<accession>A0AA39ZSI4</accession>
<protein>
    <submittedName>
        <fullName evidence="2">Uncharacterized protein</fullName>
    </submittedName>
</protein>
<reference evidence="2" key="1">
    <citation type="submission" date="2023-06" db="EMBL/GenBank/DDBJ databases">
        <title>Genome-scale phylogeny and comparative genomics of the fungal order Sordariales.</title>
        <authorList>
            <consortium name="Lawrence Berkeley National Laboratory"/>
            <person name="Hensen N."/>
            <person name="Bonometti L."/>
            <person name="Westerberg I."/>
            <person name="Brannstrom I.O."/>
            <person name="Guillou S."/>
            <person name="Cros-Aarteil S."/>
            <person name="Calhoun S."/>
            <person name="Haridas S."/>
            <person name="Kuo A."/>
            <person name="Mondo S."/>
            <person name="Pangilinan J."/>
            <person name="Riley R."/>
            <person name="Labutti K."/>
            <person name="Andreopoulos B."/>
            <person name="Lipzen A."/>
            <person name="Chen C."/>
            <person name="Yanf M."/>
            <person name="Daum C."/>
            <person name="Ng V."/>
            <person name="Clum A."/>
            <person name="Steindorff A."/>
            <person name="Ohm R."/>
            <person name="Martin F."/>
            <person name="Silar P."/>
            <person name="Natvig D."/>
            <person name="Lalanne C."/>
            <person name="Gautier V."/>
            <person name="Ament-Velasquez S.L."/>
            <person name="Kruys A."/>
            <person name="Hutchinson M.I."/>
            <person name="Powell A.J."/>
            <person name="Barry K."/>
            <person name="Miller A.N."/>
            <person name="Grigoriev I.V."/>
            <person name="Debuchy R."/>
            <person name="Gladieux P."/>
            <person name="Thoren M.H."/>
            <person name="Johannesson H."/>
        </authorList>
    </citation>
    <scope>NUCLEOTIDE SEQUENCE</scope>
    <source>
        <strain evidence="2">SMH4607-1</strain>
    </source>
</reference>
<keyword evidence="1" id="KW-0472">Membrane</keyword>
<dbReference type="Proteomes" id="UP001172102">
    <property type="component" value="Unassembled WGS sequence"/>
</dbReference>
<feature type="transmembrane region" description="Helical" evidence="1">
    <location>
        <begin position="46"/>
        <end position="69"/>
    </location>
</feature>
<evidence type="ECO:0000313" key="3">
    <source>
        <dbReference type="Proteomes" id="UP001172102"/>
    </source>
</evidence>
<sequence>MADSAGVYTPPSVTSYMLLKSFDMPTRSGSIRAVAFSSKSGALVTAALSVMFTFIFLFTWNLVCFIALLSSNEKSRHRFAALVLLWNSNDSWFALPRMLHYAWVSFKSGGHETAYGLLWAFLAFAVSGASLALGIVGPSLVQIGHAAPVQPVSAYFPVLPPQNDASAVLQVFGLRASSYLRALGSVEAADVTKRQNVDMQENINLPPWNDTEPMYQMSYTYSITGQDLGLQRGSGLSLNVTGSCITEYEWDAKLGGGNNDTYNMWGYSDENNPPFSVPLDDVSIQSAPKVSFFLHPDFVQQFGRDSNISFAAIVWAAHRASITDGSDAWYVTETGEQNYAPPFGATRWIKRRRPALSCWQKDTWRYGTQLVKNVEGLKNVQGMRIPVSLLQVLEITLSLPKLVELGNASGDSALRSRTTSPNGVIDARASSIRSDMERLLVASYVASQSVFTDATMFQQDGTWRNTLEGGNGQPKEGAGDFIIVSPEIQTFSLGGLIAVVVCLGALMLTEGVVTFIIRHHDQPTKNEISNNRLIRFKVLTAVDLFRRIYEPGGGGKDEDNWGCSKHFPTCEDDNVVFKLKDCESSNGRCRGHIDPSSKKQ</sequence>
<dbReference type="AlphaFoldDB" id="A0AA39ZSI4"/>
<organism evidence="2 3">
    <name type="scientific">Lasiosphaeris hirsuta</name>
    <dbReference type="NCBI Taxonomy" id="260670"/>
    <lineage>
        <taxon>Eukaryota</taxon>
        <taxon>Fungi</taxon>
        <taxon>Dikarya</taxon>
        <taxon>Ascomycota</taxon>
        <taxon>Pezizomycotina</taxon>
        <taxon>Sordariomycetes</taxon>
        <taxon>Sordariomycetidae</taxon>
        <taxon>Sordariales</taxon>
        <taxon>Lasiosphaeriaceae</taxon>
        <taxon>Lasiosphaeris</taxon>
    </lineage>
</organism>
<dbReference type="EMBL" id="JAUKUA010000008">
    <property type="protein sequence ID" value="KAK0702838.1"/>
    <property type="molecule type" value="Genomic_DNA"/>
</dbReference>
<name>A0AA39ZSI4_9PEZI</name>
<feature type="transmembrane region" description="Helical" evidence="1">
    <location>
        <begin position="491"/>
        <end position="517"/>
    </location>
</feature>
<proteinExistence type="predicted"/>
<feature type="transmembrane region" description="Helical" evidence="1">
    <location>
        <begin position="117"/>
        <end position="141"/>
    </location>
</feature>
<evidence type="ECO:0000256" key="1">
    <source>
        <dbReference type="SAM" id="Phobius"/>
    </source>
</evidence>
<comment type="caution">
    <text evidence="2">The sequence shown here is derived from an EMBL/GenBank/DDBJ whole genome shotgun (WGS) entry which is preliminary data.</text>
</comment>
<keyword evidence="1" id="KW-1133">Transmembrane helix</keyword>
<keyword evidence="3" id="KW-1185">Reference proteome</keyword>
<keyword evidence="1" id="KW-0812">Transmembrane</keyword>
<evidence type="ECO:0000313" key="2">
    <source>
        <dbReference type="EMBL" id="KAK0702838.1"/>
    </source>
</evidence>
<gene>
    <name evidence="2" type="ORF">B0H67DRAFT_499742</name>
</gene>